<feature type="chain" id="PRO_5009291623" description="DUF4352 domain-containing protein" evidence="1">
    <location>
        <begin position="23"/>
        <end position="155"/>
    </location>
</feature>
<evidence type="ECO:0000256" key="1">
    <source>
        <dbReference type="SAM" id="SignalP"/>
    </source>
</evidence>
<accession>A0A1H5ZJF4</accession>
<keyword evidence="3" id="KW-1185">Reference proteome</keyword>
<dbReference type="RefSeq" id="WP_103906485.1">
    <property type="nucleotide sequence ID" value="NZ_CP049246.1"/>
</dbReference>
<protein>
    <recommendedName>
        <fullName evidence="4">DUF4352 domain-containing protein</fullName>
    </recommendedName>
</protein>
<evidence type="ECO:0008006" key="4">
    <source>
        <dbReference type="Google" id="ProtNLM"/>
    </source>
</evidence>
<reference evidence="3" key="1">
    <citation type="submission" date="2016-10" db="EMBL/GenBank/DDBJ databases">
        <authorList>
            <person name="Varghese N."/>
            <person name="Submissions S."/>
        </authorList>
    </citation>
    <scope>NUCLEOTIDE SEQUENCE [LARGE SCALE GENOMIC DNA]</scope>
    <source>
        <strain evidence="3">DSM 22361</strain>
    </source>
</reference>
<dbReference type="Proteomes" id="UP000236731">
    <property type="component" value="Unassembled WGS sequence"/>
</dbReference>
<evidence type="ECO:0000313" key="3">
    <source>
        <dbReference type="Proteomes" id="UP000236731"/>
    </source>
</evidence>
<organism evidence="2 3">
    <name type="scientific">Sphingobacterium lactis</name>
    <dbReference type="NCBI Taxonomy" id="797291"/>
    <lineage>
        <taxon>Bacteria</taxon>
        <taxon>Pseudomonadati</taxon>
        <taxon>Bacteroidota</taxon>
        <taxon>Sphingobacteriia</taxon>
        <taxon>Sphingobacteriales</taxon>
        <taxon>Sphingobacteriaceae</taxon>
        <taxon>Sphingobacterium</taxon>
    </lineage>
</organism>
<keyword evidence="1" id="KW-0732">Signal</keyword>
<proteinExistence type="predicted"/>
<sequence length="155" mass="17689">MKNIFLSLFFALALTIPHLGFAQEQDTTLNVVDDIQFDLHSVTTSGDSLVIDVFVISYDKNPREFRLNVFASAIIDSEEQSHMLTTAQMDRVIVNLDDRQNYLNFLLHQDKPAAIKIKLSPLTEEIKQAKLLKLVFNALDDEGQFLEAYIDLDKE</sequence>
<evidence type="ECO:0000313" key="2">
    <source>
        <dbReference type="EMBL" id="SEG36351.1"/>
    </source>
</evidence>
<feature type="signal peptide" evidence="1">
    <location>
        <begin position="1"/>
        <end position="22"/>
    </location>
</feature>
<gene>
    <name evidence="2" type="ORF">SAMN05421877_10733</name>
</gene>
<dbReference type="AlphaFoldDB" id="A0A1H5ZJF4"/>
<name>A0A1H5ZJF4_9SPHI</name>
<dbReference type="EMBL" id="FNUT01000007">
    <property type="protein sequence ID" value="SEG36351.1"/>
    <property type="molecule type" value="Genomic_DNA"/>
</dbReference>
<dbReference type="OrthoDB" id="713534at2"/>